<feature type="region of interest" description="Disordered" evidence="1">
    <location>
        <begin position="1"/>
        <end position="38"/>
    </location>
</feature>
<organism evidence="2 3">
    <name type="scientific">Chondromyces crocatus</name>
    <dbReference type="NCBI Taxonomy" id="52"/>
    <lineage>
        <taxon>Bacteria</taxon>
        <taxon>Pseudomonadati</taxon>
        <taxon>Myxococcota</taxon>
        <taxon>Polyangia</taxon>
        <taxon>Polyangiales</taxon>
        <taxon>Polyangiaceae</taxon>
        <taxon>Chondromyces</taxon>
    </lineage>
</organism>
<dbReference type="EMBL" id="CP012159">
    <property type="protein sequence ID" value="AKT39249.1"/>
    <property type="molecule type" value="Genomic_DNA"/>
</dbReference>
<accession>A0A0K1EEG8</accession>
<name>A0A0K1EEG8_CHOCO</name>
<evidence type="ECO:0000313" key="2">
    <source>
        <dbReference type="EMBL" id="AKT39249.1"/>
    </source>
</evidence>
<protein>
    <submittedName>
        <fullName evidence="2">Uncharacterized protein</fullName>
    </submittedName>
</protein>
<dbReference type="Proteomes" id="UP000067626">
    <property type="component" value="Chromosome"/>
</dbReference>
<proteinExistence type="predicted"/>
<reference evidence="2 3" key="1">
    <citation type="submission" date="2015-07" db="EMBL/GenBank/DDBJ databases">
        <title>Genome analysis of myxobacterium Chondromyces crocatus Cm c5 reveals a high potential for natural compound synthesis and the genetic basis for the loss of fruiting body formation.</title>
        <authorList>
            <person name="Zaburannyi N."/>
            <person name="Bunk B."/>
            <person name="Maier J."/>
            <person name="Overmann J."/>
            <person name="Mueller R."/>
        </authorList>
    </citation>
    <scope>NUCLEOTIDE SEQUENCE [LARGE SCALE GENOMIC DNA]</scope>
    <source>
        <strain evidence="2 3">Cm c5</strain>
    </source>
</reference>
<dbReference type="AlphaFoldDB" id="A0A0K1EEG8"/>
<feature type="region of interest" description="Disordered" evidence="1">
    <location>
        <begin position="132"/>
        <end position="271"/>
    </location>
</feature>
<feature type="compositionally biased region" description="Basic and acidic residues" evidence="1">
    <location>
        <begin position="221"/>
        <end position="233"/>
    </location>
</feature>
<dbReference type="STRING" id="52.CMC5_033970"/>
<sequence length="285" mass="31516">MRRPPGRSGGTPGRGRQARKATPRRVGPPGSRVSNVTGWPWRRPRLRRISPVSASGRALHWSKSLAEVSGRALHWSKQLAEVSGRALHLSKQLAEVSGRALHWSKQLAEVSGRALHWSKPLAETSGRALRQCNGLPDSAPVRFPANPASSTEDGTPMPPYPPGLPERVGSVGPLASVRGSRRRPSEQGGRRRCPPAEVRSRGLDARRPAPRRHPGRRWRRDVRCEARRRERSACRTPAPGGHRAARRRGPHARSLVESAYRGRRRSRGVREHDVAVRPAGHLAKF</sequence>
<evidence type="ECO:0000313" key="3">
    <source>
        <dbReference type="Proteomes" id="UP000067626"/>
    </source>
</evidence>
<keyword evidence="3" id="KW-1185">Reference proteome</keyword>
<gene>
    <name evidence="2" type="ORF">CMC5_033970</name>
</gene>
<dbReference type="KEGG" id="ccro:CMC5_033970"/>
<evidence type="ECO:0000256" key="1">
    <source>
        <dbReference type="SAM" id="MobiDB-lite"/>
    </source>
</evidence>
<feature type="compositionally biased region" description="Basic residues" evidence="1">
    <location>
        <begin position="208"/>
        <end position="220"/>
    </location>
</feature>
<feature type="compositionally biased region" description="Basic and acidic residues" evidence="1">
    <location>
        <begin position="198"/>
        <end position="207"/>
    </location>
</feature>